<dbReference type="RefSeq" id="WP_369714977.1">
    <property type="nucleotide sequence ID" value="NZ_CP165647.1"/>
</dbReference>
<dbReference type="AlphaFoldDB" id="A0AB39V287"/>
<gene>
    <name evidence="1" type="ORF">AB8B28_07160</name>
</gene>
<accession>A0AB39V287</accession>
<organism evidence="1">
    <name type="scientific">Leptotrichia alba</name>
    <dbReference type="NCBI Taxonomy" id="3239304"/>
    <lineage>
        <taxon>Bacteria</taxon>
        <taxon>Fusobacteriati</taxon>
        <taxon>Fusobacteriota</taxon>
        <taxon>Fusobacteriia</taxon>
        <taxon>Fusobacteriales</taxon>
        <taxon>Leptotrichiaceae</taxon>
        <taxon>Leptotrichia</taxon>
    </lineage>
</organism>
<proteinExistence type="predicted"/>
<sequence length="207" mass="24632">MGNIEQTPQVKAPLFLLETIDVKTKKEAEKKGYIYIEDIDIKDIYRKQYPNDTKTKDVNKMRKILNKEFSRHRIYFDGDFGYKNQLDELEHWKNVALGVREEDKEKGREIYIDLVKQQKEVNIQRQKNVINILKTQRIPRANYDEDLVKQRNDVLKEELKNSEPRNPSLKISEPEVQNNNLIKNNSHQNNNNNLENILKNLKERVGK</sequence>
<dbReference type="KEGG" id="lala:AB8B28_07160"/>
<protein>
    <submittedName>
        <fullName evidence="1">Uncharacterized protein</fullName>
    </submittedName>
</protein>
<dbReference type="EMBL" id="CP165647">
    <property type="protein sequence ID" value="XDU61437.1"/>
    <property type="molecule type" value="Genomic_DNA"/>
</dbReference>
<reference evidence="1" key="1">
    <citation type="submission" date="2024-07" db="EMBL/GenBank/DDBJ databases">
        <authorList>
            <person name="Li X.-J."/>
            <person name="Wang X."/>
        </authorList>
    </citation>
    <scope>NUCLEOTIDE SEQUENCE</scope>
    <source>
        <strain evidence="1">HSP-536</strain>
    </source>
</reference>
<evidence type="ECO:0000313" key="1">
    <source>
        <dbReference type="EMBL" id="XDU61437.1"/>
    </source>
</evidence>
<name>A0AB39V287_9FUSO</name>